<protein>
    <recommendedName>
        <fullName evidence="2">DUF4817 domain-containing protein</fullName>
    </recommendedName>
</protein>
<evidence type="ECO:0000313" key="3">
    <source>
        <dbReference type="EMBL" id="KAK9888367.1"/>
    </source>
</evidence>
<dbReference type="AlphaFoldDB" id="A0AAW1V6J7"/>
<feature type="compositionally biased region" description="Basic residues" evidence="1">
    <location>
        <begin position="182"/>
        <end position="191"/>
    </location>
</feature>
<feature type="compositionally biased region" description="Basic and acidic residues" evidence="1">
    <location>
        <begin position="127"/>
        <end position="141"/>
    </location>
</feature>
<dbReference type="Pfam" id="PF16087">
    <property type="entry name" value="DUF4817"/>
    <property type="match status" value="1"/>
</dbReference>
<feature type="compositionally biased region" description="Basic residues" evidence="1">
    <location>
        <begin position="149"/>
        <end position="159"/>
    </location>
</feature>
<evidence type="ECO:0000259" key="2">
    <source>
        <dbReference type="Pfam" id="PF16087"/>
    </source>
</evidence>
<evidence type="ECO:0000256" key="1">
    <source>
        <dbReference type="SAM" id="MobiDB-lite"/>
    </source>
</evidence>
<dbReference type="Proteomes" id="UP001431783">
    <property type="component" value="Unassembled WGS sequence"/>
</dbReference>
<proteinExistence type="predicted"/>
<comment type="caution">
    <text evidence="3">The sequence shown here is derived from an EMBL/GenBank/DDBJ whole genome shotgun (WGS) entry which is preliminary data.</text>
</comment>
<sequence length="191" mass="22208">MEKLTNEQRLQIVEIYYRNSRSVENVYRLLQPYYDRHNRPGESTIRAVITKFRTEFTLLDTKPLSRMRTEEIVQEEPVEQASSTTETPKKYIKGGIVRPFRSNNDLSASLKRRREQAAFNKQHSKSVHQEAEESAPAEEKVATPSKSKSSSRGRKRFNSPKKEQTVEENEDQDAPAAAAPTRTRRRFNHRS</sequence>
<gene>
    <name evidence="3" type="ORF">WA026_000620</name>
</gene>
<accession>A0AAW1V6J7</accession>
<name>A0AAW1V6J7_9CUCU</name>
<feature type="region of interest" description="Disordered" evidence="1">
    <location>
        <begin position="73"/>
        <end position="96"/>
    </location>
</feature>
<organism evidence="3 4">
    <name type="scientific">Henosepilachna vigintioctopunctata</name>
    <dbReference type="NCBI Taxonomy" id="420089"/>
    <lineage>
        <taxon>Eukaryota</taxon>
        <taxon>Metazoa</taxon>
        <taxon>Ecdysozoa</taxon>
        <taxon>Arthropoda</taxon>
        <taxon>Hexapoda</taxon>
        <taxon>Insecta</taxon>
        <taxon>Pterygota</taxon>
        <taxon>Neoptera</taxon>
        <taxon>Endopterygota</taxon>
        <taxon>Coleoptera</taxon>
        <taxon>Polyphaga</taxon>
        <taxon>Cucujiformia</taxon>
        <taxon>Coccinelloidea</taxon>
        <taxon>Coccinellidae</taxon>
        <taxon>Epilachninae</taxon>
        <taxon>Epilachnini</taxon>
        <taxon>Henosepilachna</taxon>
    </lineage>
</organism>
<keyword evidence="4" id="KW-1185">Reference proteome</keyword>
<feature type="domain" description="DUF4817" evidence="2">
    <location>
        <begin position="5"/>
        <end position="54"/>
    </location>
</feature>
<evidence type="ECO:0000313" key="4">
    <source>
        <dbReference type="Proteomes" id="UP001431783"/>
    </source>
</evidence>
<dbReference type="EMBL" id="JARQZJ010000121">
    <property type="protein sequence ID" value="KAK9888367.1"/>
    <property type="molecule type" value="Genomic_DNA"/>
</dbReference>
<dbReference type="InterPro" id="IPR032135">
    <property type="entry name" value="DUF4817"/>
</dbReference>
<feature type="region of interest" description="Disordered" evidence="1">
    <location>
        <begin position="112"/>
        <end position="191"/>
    </location>
</feature>
<reference evidence="3 4" key="1">
    <citation type="submission" date="2023-03" db="EMBL/GenBank/DDBJ databases">
        <title>Genome insight into feeding habits of ladybird beetles.</title>
        <authorList>
            <person name="Li H.-S."/>
            <person name="Huang Y.-H."/>
            <person name="Pang H."/>
        </authorList>
    </citation>
    <scope>NUCLEOTIDE SEQUENCE [LARGE SCALE GENOMIC DNA]</scope>
    <source>
        <strain evidence="3">SYSU_2023b</strain>
        <tissue evidence="3">Whole body</tissue>
    </source>
</reference>